<organism evidence="3 4">
    <name type="scientific">Microtetraspora malaysiensis</name>
    <dbReference type="NCBI Taxonomy" id="161358"/>
    <lineage>
        <taxon>Bacteria</taxon>
        <taxon>Bacillati</taxon>
        <taxon>Actinomycetota</taxon>
        <taxon>Actinomycetes</taxon>
        <taxon>Streptosporangiales</taxon>
        <taxon>Streptosporangiaceae</taxon>
        <taxon>Microtetraspora</taxon>
    </lineage>
</organism>
<keyword evidence="2" id="KW-0472">Membrane</keyword>
<feature type="transmembrane region" description="Helical" evidence="2">
    <location>
        <begin position="399"/>
        <end position="422"/>
    </location>
</feature>
<dbReference type="Proteomes" id="UP001602013">
    <property type="component" value="Unassembled WGS sequence"/>
</dbReference>
<feature type="transmembrane region" description="Helical" evidence="2">
    <location>
        <begin position="442"/>
        <end position="463"/>
    </location>
</feature>
<evidence type="ECO:0000313" key="3">
    <source>
        <dbReference type="EMBL" id="MFF3667165.1"/>
    </source>
</evidence>
<feature type="transmembrane region" description="Helical" evidence="2">
    <location>
        <begin position="46"/>
        <end position="64"/>
    </location>
</feature>
<reference evidence="3 4" key="1">
    <citation type="submission" date="2024-10" db="EMBL/GenBank/DDBJ databases">
        <title>The Natural Products Discovery Center: Release of the First 8490 Sequenced Strains for Exploring Actinobacteria Biosynthetic Diversity.</title>
        <authorList>
            <person name="Kalkreuter E."/>
            <person name="Kautsar S.A."/>
            <person name="Yang D."/>
            <person name="Bader C.D."/>
            <person name="Teijaro C.N."/>
            <person name="Fluegel L."/>
            <person name="Davis C.M."/>
            <person name="Simpson J.R."/>
            <person name="Lauterbach L."/>
            <person name="Steele A.D."/>
            <person name="Gui C."/>
            <person name="Meng S."/>
            <person name="Li G."/>
            <person name="Viehrig K."/>
            <person name="Ye F."/>
            <person name="Su P."/>
            <person name="Kiefer A.F."/>
            <person name="Nichols A."/>
            <person name="Cepeda A.J."/>
            <person name="Yan W."/>
            <person name="Fan B."/>
            <person name="Jiang Y."/>
            <person name="Adhikari A."/>
            <person name="Zheng C.-J."/>
            <person name="Schuster L."/>
            <person name="Cowan T.M."/>
            <person name="Smanski M.J."/>
            <person name="Chevrette M.G."/>
            <person name="De Carvalho L.P.S."/>
            <person name="Shen B."/>
        </authorList>
    </citation>
    <scope>NUCLEOTIDE SEQUENCE [LARGE SCALE GENOMIC DNA]</scope>
    <source>
        <strain evidence="3 4">NPDC002173</strain>
    </source>
</reference>
<keyword evidence="2" id="KW-0812">Transmembrane</keyword>
<dbReference type="RefSeq" id="WP_387412027.1">
    <property type="nucleotide sequence ID" value="NZ_JBIASD010000009.1"/>
</dbReference>
<feature type="transmembrane region" description="Helical" evidence="2">
    <location>
        <begin position="76"/>
        <end position="97"/>
    </location>
</feature>
<evidence type="ECO:0000256" key="2">
    <source>
        <dbReference type="SAM" id="Phobius"/>
    </source>
</evidence>
<keyword evidence="4" id="KW-1185">Reference proteome</keyword>
<keyword evidence="2" id="KW-1133">Transmembrane helix</keyword>
<feature type="transmembrane region" description="Helical" evidence="2">
    <location>
        <begin position="130"/>
        <end position="153"/>
    </location>
</feature>
<feature type="transmembrane region" description="Helical" evidence="2">
    <location>
        <begin position="6"/>
        <end position="26"/>
    </location>
</feature>
<sequence>MTMTDWVLSVIFAIPLAFICGSVAWAASSAPRDRRSPVSRRHLARGAGLCVAGTVVMALTALATREDVHYDDFGSVMTILAGMLGGLILLLGLGPFVPWQLRAAERHTVRLPGPLRLTAHRLSDRRGRTAAGVAITLTGTAVTVATMIIASGVTATDRAGYVPQARSGALRVEIFTAERGPAARAALQRELPAVPLIDRYRANGLLYVDVPGPYRDYRTHIGDQVLLRYLTADPATPYDEGTAVVITSDDIGATSVQLRYSPTVTHSSLTEKVFPAITVKAPGPGVEGVFVPAKAIQNLGLRPEPDEFIVDPSLHRTSPAEQERISDRLGDDATVYVERGFQAPTGWIPFAAATALLALGGALVATWPAPSGSRSRRVLLRVGARSCSSARRLITSRTAFLAACGTVPGVAAGCLIGLTLVWPMTAPFDWDPAPRPDFVVPWPPIAALAAGLPMLTVLITAFASPGRGSPDMRAAPRLPIGAEPKPGDRDATT</sequence>
<gene>
    <name evidence="3" type="ORF">ACFYXI_16315</name>
</gene>
<comment type="caution">
    <text evidence="3">The sequence shown here is derived from an EMBL/GenBank/DDBJ whole genome shotgun (WGS) entry which is preliminary data.</text>
</comment>
<feature type="transmembrane region" description="Helical" evidence="2">
    <location>
        <begin position="347"/>
        <end position="367"/>
    </location>
</feature>
<evidence type="ECO:0000313" key="4">
    <source>
        <dbReference type="Proteomes" id="UP001602013"/>
    </source>
</evidence>
<dbReference type="EMBL" id="JBIASD010000009">
    <property type="protein sequence ID" value="MFF3667165.1"/>
    <property type="molecule type" value="Genomic_DNA"/>
</dbReference>
<proteinExistence type="predicted"/>
<feature type="region of interest" description="Disordered" evidence="1">
    <location>
        <begin position="469"/>
        <end position="493"/>
    </location>
</feature>
<accession>A0ABW6SQB2</accession>
<name>A0ABW6SQB2_9ACTN</name>
<evidence type="ECO:0000256" key="1">
    <source>
        <dbReference type="SAM" id="MobiDB-lite"/>
    </source>
</evidence>
<evidence type="ECO:0008006" key="5">
    <source>
        <dbReference type="Google" id="ProtNLM"/>
    </source>
</evidence>
<protein>
    <recommendedName>
        <fullName evidence="5">FtsX-like permease family protein</fullName>
    </recommendedName>
</protein>